<accession>A0A6P5ILY2</accession>
<comment type="catalytic activity">
    <reaction evidence="7">
        <text>O-phospho-L-threonyl-[protein] + H2O = L-threonyl-[protein] + phosphate</text>
        <dbReference type="Rhea" id="RHEA:47004"/>
        <dbReference type="Rhea" id="RHEA-COMP:11060"/>
        <dbReference type="Rhea" id="RHEA-COMP:11605"/>
        <dbReference type="ChEBI" id="CHEBI:15377"/>
        <dbReference type="ChEBI" id="CHEBI:30013"/>
        <dbReference type="ChEBI" id="CHEBI:43474"/>
        <dbReference type="ChEBI" id="CHEBI:61977"/>
        <dbReference type="EC" id="3.1.3.16"/>
    </reaction>
</comment>
<feature type="active site" description="Proton donor/acceptor" evidence="6">
    <location>
        <position position="136"/>
    </location>
</feature>
<keyword evidence="2" id="KW-0479">Metal-binding</keyword>
<dbReference type="CDD" id="cd07415">
    <property type="entry name" value="MPP_PP2A_PP4_PP6"/>
    <property type="match status" value="1"/>
</dbReference>
<dbReference type="InterPro" id="IPR047129">
    <property type="entry name" value="PPA2-like"/>
</dbReference>
<keyword evidence="9" id="KW-1185">Reference proteome</keyword>
<dbReference type="GeneID" id="110194908"/>
<dbReference type="Pfam" id="PF00149">
    <property type="entry name" value="Metallophos"/>
    <property type="match status" value="1"/>
</dbReference>
<evidence type="ECO:0000256" key="5">
    <source>
        <dbReference type="ARBA" id="ARBA00023211"/>
    </source>
</evidence>
<protein>
    <recommendedName>
        <fullName evidence="7">Serine/threonine-protein phosphatase</fullName>
        <ecNumber evidence="7">3.1.3.16</ecNumber>
    </recommendedName>
</protein>
<reference evidence="10" key="1">
    <citation type="submission" date="2025-08" db="UniProtKB">
        <authorList>
            <consortium name="RefSeq"/>
        </authorList>
    </citation>
    <scope>IDENTIFICATION</scope>
    <source>
        <tissue evidence="10">Spleen</tissue>
    </source>
</reference>
<evidence type="ECO:0000256" key="6">
    <source>
        <dbReference type="PIRSR" id="PIRSR033096-1"/>
    </source>
</evidence>
<evidence type="ECO:0000313" key="9">
    <source>
        <dbReference type="Proteomes" id="UP000515140"/>
    </source>
</evidence>
<dbReference type="InParanoid" id="A0A6P5ILY2"/>
<dbReference type="GO" id="GO:0046872">
    <property type="term" value="F:metal ion binding"/>
    <property type="evidence" value="ECO:0007669"/>
    <property type="project" value="UniProtKB-KW"/>
</dbReference>
<dbReference type="InterPro" id="IPR029052">
    <property type="entry name" value="Metallo-depent_PP-like"/>
</dbReference>
<evidence type="ECO:0000313" key="10">
    <source>
        <dbReference type="RefSeq" id="XP_020823157.1"/>
    </source>
</evidence>
<proteinExistence type="inferred from homology"/>
<evidence type="ECO:0000256" key="1">
    <source>
        <dbReference type="ARBA" id="ARBA00001936"/>
    </source>
</evidence>
<evidence type="ECO:0000256" key="7">
    <source>
        <dbReference type="RuleBase" id="RU004273"/>
    </source>
</evidence>
<dbReference type="EC" id="3.1.3.16" evidence="7"/>
<evidence type="ECO:0000259" key="8">
    <source>
        <dbReference type="PROSITE" id="PS00125"/>
    </source>
</evidence>
<evidence type="ECO:0000256" key="3">
    <source>
        <dbReference type="ARBA" id="ARBA00022801"/>
    </source>
</evidence>
<dbReference type="SMART" id="SM00156">
    <property type="entry name" value="PP2Ac"/>
    <property type="match status" value="1"/>
</dbReference>
<dbReference type="Gene3D" id="3.60.21.10">
    <property type="match status" value="1"/>
</dbReference>
<keyword evidence="4" id="KW-0904">Protein phosphatase</keyword>
<comment type="cofactor">
    <cofactor evidence="1">
        <name>Mn(2+)</name>
        <dbReference type="ChEBI" id="CHEBI:29035"/>
    </cofactor>
</comment>
<evidence type="ECO:0000256" key="4">
    <source>
        <dbReference type="ARBA" id="ARBA00022912"/>
    </source>
</evidence>
<dbReference type="PROSITE" id="PS00125">
    <property type="entry name" value="SER_THR_PHOSPHATASE"/>
    <property type="match status" value="1"/>
</dbReference>
<keyword evidence="3 7" id="KW-0378">Hydrolase</keyword>
<dbReference type="Proteomes" id="UP000515140">
    <property type="component" value="Unplaced"/>
</dbReference>
<dbReference type="PIRSF" id="PIRSF033096">
    <property type="entry name" value="PPPtase_5"/>
    <property type="match status" value="1"/>
</dbReference>
<organism evidence="9 10">
    <name type="scientific">Phascolarctos cinereus</name>
    <name type="common">Koala</name>
    <dbReference type="NCBI Taxonomy" id="38626"/>
    <lineage>
        <taxon>Eukaryota</taxon>
        <taxon>Metazoa</taxon>
        <taxon>Chordata</taxon>
        <taxon>Craniata</taxon>
        <taxon>Vertebrata</taxon>
        <taxon>Euteleostomi</taxon>
        <taxon>Mammalia</taxon>
        <taxon>Metatheria</taxon>
        <taxon>Diprotodontia</taxon>
        <taxon>Phascolarctidae</taxon>
        <taxon>Phascolarctos</taxon>
    </lineage>
</organism>
<dbReference type="SUPFAM" id="SSF56300">
    <property type="entry name" value="Metallo-dependent phosphatases"/>
    <property type="match status" value="1"/>
</dbReference>
<dbReference type="KEGG" id="pcw:110194908"/>
<name>A0A6P5ILY2_PHACI</name>
<dbReference type="InterPro" id="IPR006186">
    <property type="entry name" value="Ser/Thr-sp_prot-phosphatase"/>
</dbReference>
<dbReference type="PANTHER" id="PTHR45619">
    <property type="entry name" value="SERINE/THREONINE-PROTEIN PHOSPHATASE PP2A-RELATED"/>
    <property type="match status" value="1"/>
</dbReference>
<dbReference type="RefSeq" id="XP_020823157.1">
    <property type="nucleotide sequence ID" value="XM_020967498.1"/>
</dbReference>
<keyword evidence="5" id="KW-0464">Manganese</keyword>
<feature type="domain" description="Serine/threonine specific protein phosphatases" evidence="8">
    <location>
        <begin position="132"/>
        <end position="137"/>
    </location>
</feature>
<dbReference type="GO" id="GO:0004722">
    <property type="term" value="F:protein serine/threonine phosphatase activity"/>
    <property type="evidence" value="ECO:0007669"/>
    <property type="project" value="UniProtKB-EC"/>
</dbReference>
<sequence length="366" mass="41894">MSKQVGRGVAGQPGTANASMKEMFIKELDQWIKQLKDCKLLNENQVRTLCEKAKEVLMKESNVQEVACPIIVCGDIHGQFQDLLHIFTIGGKLPDKCYLFLGDYVDRGLHSVETVTLLVSLKVQYPKSITLLRGNHESRDVTRVYGFYDECQKKYGNANVWKYFTDLFDYFPITALVDSQVFCVHGGLSPSIDTLDHIRALDRFKEVTMNGPICDLLWSDPDNIEGWRPSPRGAGHTFGPDISQIFRLANGLSLISRGHQLVEQGYFWTHNEKVLTIFSAPNYCNRFGNLAAIMELDDPIKYSFLQFDQAPRGKCTGIPLLPFSYRQPWAKSVVNIRQNSQNIFENQRYILYLRYPDPEKKRICMM</sequence>
<comment type="similarity">
    <text evidence="7">Belongs to the PPP phosphatase family.</text>
</comment>
<dbReference type="AlphaFoldDB" id="A0A6P5ILY2"/>
<gene>
    <name evidence="10" type="primary">LOC110194908</name>
</gene>
<evidence type="ECO:0000256" key="2">
    <source>
        <dbReference type="ARBA" id="ARBA00022723"/>
    </source>
</evidence>
<dbReference type="InterPro" id="IPR004843">
    <property type="entry name" value="Calcineurin-like_PHP"/>
</dbReference>
<dbReference type="PRINTS" id="PR00114">
    <property type="entry name" value="STPHPHTASE"/>
</dbReference>